<dbReference type="EC" id="3.1.26.5" evidence="6 7"/>
<dbReference type="EMBL" id="OU912926">
    <property type="protein sequence ID" value="CAG9934428.1"/>
    <property type="molecule type" value="Genomic_DNA"/>
</dbReference>
<evidence type="ECO:0000256" key="6">
    <source>
        <dbReference type="HAMAP-Rule" id="MF_00227"/>
    </source>
</evidence>
<dbReference type="HAMAP" id="MF_00227">
    <property type="entry name" value="RNase_P"/>
    <property type="match status" value="1"/>
</dbReference>
<evidence type="ECO:0000256" key="1">
    <source>
        <dbReference type="ARBA" id="ARBA00022694"/>
    </source>
</evidence>
<evidence type="ECO:0000256" key="2">
    <source>
        <dbReference type="ARBA" id="ARBA00022722"/>
    </source>
</evidence>
<evidence type="ECO:0000313" key="8">
    <source>
        <dbReference type="EMBL" id="CAG9934428.1"/>
    </source>
</evidence>
<keyword evidence="9" id="KW-1185">Reference proteome</keyword>
<dbReference type="InterPro" id="IPR000100">
    <property type="entry name" value="RNase_P"/>
</dbReference>
<dbReference type="RefSeq" id="WP_420887749.1">
    <property type="nucleotide sequence ID" value="NZ_OU912926.1"/>
</dbReference>
<evidence type="ECO:0000256" key="5">
    <source>
        <dbReference type="ARBA" id="ARBA00022884"/>
    </source>
</evidence>
<dbReference type="SUPFAM" id="SSF54211">
    <property type="entry name" value="Ribosomal protein S5 domain 2-like"/>
    <property type="match status" value="1"/>
</dbReference>
<keyword evidence="3 6" id="KW-0255">Endonuclease</keyword>
<dbReference type="GO" id="GO:0004526">
    <property type="term" value="F:ribonuclease P activity"/>
    <property type="evidence" value="ECO:0007669"/>
    <property type="project" value="UniProtKB-EC"/>
</dbReference>
<protein>
    <recommendedName>
        <fullName evidence="6 7">Ribonuclease P protein component</fullName>
        <shortName evidence="6">RNase P protein</shortName>
        <shortName evidence="6">RNaseP protein</shortName>
        <ecNumber evidence="6 7">3.1.26.5</ecNumber>
    </recommendedName>
    <alternativeName>
        <fullName evidence="6">Protein C5</fullName>
    </alternativeName>
</protein>
<keyword evidence="4 6" id="KW-0378">Hydrolase</keyword>
<sequence>MCALQFNAKQTLPSCRRIKQPKEFELVLRADCLTNKWFTVYIRKNENGYSRLGVIASKRSMPKAVSRNFAKRMIRNIFRLNFSVAHSVDVVVRAKRQFNSETSAEGRLALLQLFQSVRM</sequence>
<comment type="catalytic activity">
    <reaction evidence="6">
        <text>Endonucleolytic cleavage of RNA, removing 5'-extranucleotides from tRNA precursor.</text>
        <dbReference type="EC" id="3.1.26.5"/>
    </reaction>
</comment>
<evidence type="ECO:0000313" key="9">
    <source>
        <dbReference type="Proteomes" id="UP000839052"/>
    </source>
</evidence>
<accession>A0ABM8Z3D8</accession>
<dbReference type="InterPro" id="IPR020568">
    <property type="entry name" value="Ribosomal_Su5_D2-typ_SF"/>
</dbReference>
<organism evidence="8 9">
    <name type="scientific">Candidatus Nitrotoga arctica</name>
    <dbReference type="NCBI Taxonomy" id="453162"/>
    <lineage>
        <taxon>Bacteria</taxon>
        <taxon>Pseudomonadati</taxon>
        <taxon>Pseudomonadota</taxon>
        <taxon>Betaproteobacteria</taxon>
        <taxon>Nitrosomonadales</taxon>
        <taxon>Gallionellaceae</taxon>
        <taxon>Candidatus Nitrotoga</taxon>
    </lineage>
</organism>
<evidence type="ECO:0000256" key="7">
    <source>
        <dbReference type="NCBIfam" id="TIGR00188"/>
    </source>
</evidence>
<comment type="function">
    <text evidence="6">RNaseP catalyzes the removal of the 5'-leader sequence from pre-tRNA to produce the mature 5'-terminus. It can also cleave other RNA substrates such as 4.5S RNA. The protein component plays an auxiliary but essential role in vivo by binding to the 5'-leader sequence and broadening the substrate specificity of the ribozyme.</text>
</comment>
<name>A0ABM8Z3D8_9PROT</name>
<dbReference type="NCBIfam" id="TIGR00188">
    <property type="entry name" value="rnpA"/>
    <property type="match status" value="1"/>
</dbReference>
<comment type="subunit">
    <text evidence="6">Consists of a catalytic RNA component (M1 or rnpB) and a protein subunit.</text>
</comment>
<dbReference type="PANTHER" id="PTHR33992:SF1">
    <property type="entry name" value="RIBONUCLEASE P PROTEIN COMPONENT"/>
    <property type="match status" value="1"/>
</dbReference>
<gene>
    <name evidence="6 8" type="primary">rnpA</name>
    <name evidence="8" type="ORF">NTG6680_3179</name>
</gene>
<comment type="similarity">
    <text evidence="6">Belongs to the RnpA family.</text>
</comment>
<dbReference type="Proteomes" id="UP000839052">
    <property type="component" value="Chromosome"/>
</dbReference>
<dbReference type="Gene3D" id="3.30.230.10">
    <property type="match status" value="1"/>
</dbReference>
<dbReference type="Pfam" id="PF00825">
    <property type="entry name" value="Ribonuclease_P"/>
    <property type="match status" value="1"/>
</dbReference>
<proteinExistence type="inferred from homology"/>
<reference evidence="8 9" key="1">
    <citation type="submission" date="2021-10" db="EMBL/GenBank/DDBJ databases">
        <authorList>
            <person name="Koch H."/>
        </authorList>
    </citation>
    <scope>NUCLEOTIDE SEQUENCE [LARGE SCALE GENOMIC DNA]</scope>
    <source>
        <strain evidence="8">6680</strain>
    </source>
</reference>
<keyword evidence="2 6" id="KW-0540">Nuclease</keyword>
<evidence type="ECO:0000256" key="4">
    <source>
        <dbReference type="ARBA" id="ARBA00022801"/>
    </source>
</evidence>
<dbReference type="InterPro" id="IPR014721">
    <property type="entry name" value="Ribsml_uS5_D2-typ_fold_subgr"/>
</dbReference>
<keyword evidence="5 6" id="KW-0694">RNA-binding</keyword>
<keyword evidence="1 6" id="KW-0819">tRNA processing</keyword>
<dbReference type="PANTHER" id="PTHR33992">
    <property type="entry name" value="RIBONUCLEASE P PROTEIN COMPONENT"/>
    <property type="match status" value="1"/>
</dbReference>
<evidence type="ECO:0000256" key="3">
    <source>
        <dbReference type="ARBA" id="ARBA00022759"/>
    </source>
</evidence>